<evidence type="ECO:0000256" key="4">
    <source>
        <dbReference type="ARBA" id="ARBA00022723"/>
    </source>
</evidence>
<accession>A0A1G9Z1Z1</accession>
<dbReference type="GO" id="GO:0046872">
    <property type="term" value="F:metal ion binding"/>
    <property type="evidence" value="ECO:0007669"/>
    <property type="project" value="UniProtKB-KW"/>
</dbReference>
<dbReference type="PROSITE" id="PS00444">
    <property type="entry name" value="POLYPRENYL_SYNTHASE_2"/>
    <property type="match status" value="1"/>
</dbReference>
<dbReference type="eggNOG" id="COG0142">
    <property type="taxonomic scope" value="Bacteria"/>
</dbReference>
<keyword evidence="5" id="KW-0460">Magnesium</keyword>
<dbReference type="CDD" id="cd00685">
    <property type="entry name" value="Trans_IPPS_HT"/>
    <property type="match status" value="1"/>
</dbReference>
<evidence type="ECO:0000313" key="7">
    <source>
        <dbReference type="EMBL" id="SDN15324.1"/>
    </source>
</evidence>
<keyword evidence="4" id="KW-0479">Metal-binding</keyword>
<evidence type="ECO:0000256" key="2">
    <source>
        <dbReference type="ARBA" id="ARBA00006706"/>
    </source>
</evidence>
<dbReference type="STRING" id="211114.SAMN04489726_5209"/>
<dbReference type="RefSeq" id="WP_081900022.1">
    <property type="nucleotide sequence ID" value="NZ_JOEF01000002.1"/>
</dbReference>
<dbReference type="SUPFAM" id="SSF48576">
    <property type="entry name" value="Terpenoid synthases"/>
    <property type="match status" value="1"/>
</dbReference>
<dbReference type="Gene3D" id="1.10.600.10">
    <property type="entry name" value="Farnesyl Diphosphate Synthase"/>
    <property type="match status" value="1"/>
</dbReference>
<protein>
    <submittedName>
        <fullName evidence="7">Heptaprenyl diphosphate synthase</fullName>
    </submittedName>
</protein>
<dbReference type="Proteomes" id="UP000183376">
    <property type="component" value="Chromosome I"/>
</dbReference>
<gene>
    <name evidence="7" type="ORF">SAMN04489726_5209</name>
</gene>
<reference evidence="7 8" key="1">
    <citation type="submission" date="2016-10" db="EMBL/GenBank/DDBJ databases">
        <authorList>
            <person name="de Groot N.N."/>
        </authorList>
    </citation>
    <scope>NUCLEOTIDE SEQUENCE [LARGE SCALE GENOMIC DNA]</scope>
    <source>
        <strain evidence="7 8">DSM 44149</strain>
    </source>
</reference>
<dbReference type="InterPro" id="IPR008949">
    <property type="entry name" value="Isoprenoid_synthase_dom_sf"/>
</dbReference>
<comment type="similarity">
    <text evidence="2 6">Belongs to the FPP/GGPP synthase family.</text>
</comment>
<dbReference type="OrthoDB" id="4497239at2"/>
<proteinExistence type="inferred from homology"/>
<sequence length="340" mass="36518">MTTSEHARLGRDRDASSVLTDPGLAASVQVGLERVERLLHTVVQSDFEFVTEASLHLVEAGGKRIRPLFTLLAANFGDADQDDVVTAAAVVELIHLATLYHDDVMDEATMRRGAVSANARWDNAVAILTGDFLFAHASKLVAGLGTEAAEIIAVTFGELVTGQMRETVGPKPGQDLVEHYLKVIAEKTGSLIATAGRYGAMFSGADEKTIVALQRYGEIIGTAFQISDDIIDIASPSSASGKTPGTDLREGVKTLPMLYALEEQGPRGERLRELLAAPITEDHLVTEALELLRESEGLERARKTLFGYADEARAELAYLPACPAKTALEGLADYVVDRSK</sequence>
<dbReference type="PANTHER" id="PTHR12001">
    <property type="entry name" value="GERANYLGERANYL PYROPHOSPHATE SYNTHASE"/>
    <property type="match status" value="1"/>
</dbReference>
<comment type="cofactor">
    <cofactor evidence="1">
        <name>Mg(2+)</name>
        <dbReference type="ChEBI" id="CHEBI:18420"/>
    </cofactor>
</comment>
<evidence type="ECO:0000256" key="3">
    <source>
        <dbReference type="ARBA" id="ARBA00022679"/>
    </source>
</evidence>
<evidence type="ECO:0000313" key="8">
    <source>
        <dbReference type="Proteomes" id="UP000183376"/>
    </source>
</evidence>
<dbReference type="PANTHER" id="PTHR12001:SF69">
    <property type="entry name" value="ALL TRANS-POLYPRENYL-DIPHOSPHATE SYNTHASE PDSS1"/>
    <property type="match status" value="1"/>
</dbReference>
<organism evidence="7 8">
    <name type="scientific">Allokutzneria albata</name>
    <name type="common">Kibdelosporangium albatum</name>
    <dbReference type="NCBI Taxonomy" id="211114"/>
    <lineage>
        <taxon>Bacteria</taxon>
        <taxon>Bacillati</taxon>
        <taxon>Actinomycetota</taxon>
        <taxon>Actinomycetes</taxon>
        <taxon>Pseudonocardiales</taxon>
        <taxon>Pseudonocardiaceae</taxon>
        <taxon>Allokutzneria</taxon>
    </lineage>
</organism>
<keyword evidence="3 6" id="KW-0808">Transferase</keyword>
<evidence type="ECO:0000256" key="1">
    <source>
        <dbReference type="ARBA" id="ARBA00001946"/>
    </source>
</evidence>
<evidence type="ECO:0000256" key="5">
    <source>
        <dbReference type="ARBA" id="ARBA00022842"/>
    </source>
</evidence>
<dbReference type="SFLD" id="SFLDS00005">
    <property type="entry name" value="Isoprenoid_Synthase_Type_I"/>
    <property type="match status" value="1"/>
</dbReference>
<keyword evidence="8" id="KW-1185">Reference proteome</keyword>
<dbReference type="Pfam" id="PF00348">
    <property type="entry name" value="polyprenyl_synt"/>
    <property type="match status" value="1"/>
</dbReference>
<dbReference type="InterPro" id="IPR033749">
    <property type="entry name" value="Polyprenyl_synt_CS"/>
</dbReference>
<dbReference type="SFLD" id="SFLDG01017">
    <property type="entry name" value="Polyprenyl_Transferase_Like"/>
    <property type="match status" value="1"/>
</dbReference>
<name>A0A1G9Z1Z1_ALLAB</name>
<evidence type="ECO:0000256" key="6">
    <source>
        <dbReference type="RuleBase" id="RU004466"/>
    </source>
</evidence>
<dbReference type="InterPro" id="IPR000092">
    <property type="entry name" value="Polyprenyl_synt"/>
</dbReference>
<dbReference type="AlphaFoldDB" id="A0A1G9Z1Z1"/>
<dbReference type="GO" id="GO:0008299">
    <property type="term" value="P:isoprenoid biosynthetic process"/>
    <property type="evidence" value="ECO:0007669"/>
    <property type="project" value="InterPro"/>
</dbReference>
<dbReference type="EMBL" id="LT629701">
    <property type="protein sequence ID" value="SDN15324.1"/>
    <property type="molecule type" value="Genomic_DNA"/>
</dbReference>
<dbReference type="GO" id="GO:0004659">
    <property type="term" value="F:prenyltransferase activity"/>
    <property type="evidence" value="ECO:0007669"/>
    <property type="project" value="InterPro"/>
</dbReference>